<keyword evidence="1" id="KW-0812">Transmembrane</keyword>
<keyword evidence="1" id="KW-0472">Membrane</keyword>
<feature type="transmembrane region" description="Helical" evidence="1">
    <location>
        <begin position="12"/>
        <end position="35"/>
    </location>
</feature>
<gene>
    <name evidence="2" type="ORF">HHUB_1072</name>
</gene>
<dbReference type="Proteomes" id="UP000066737">
    <property type="component" value="Chromosome I"/>
</dbReference>
<keyword evidence="1" id="KW-1133">Transmembrane helix</keyword>
<accession>A0A0U5CUS5</accession>
<dbReference type="RefSeq" id="WP_059055174.1">
    <property type="nucleotide sequence ID" value="NZ_CEML01000001.1"/>
</dbReference>
<dbReference type="AlphaFoldDB" id="A0A0U5CUS5"/>
<dbReference type="KEGG" id="hhb:Hhub_1072"/>
<name>A0A0U5CUS5_9EURY</name>
<keyword evidence="3" id="KW-1185">Reference proteome</keyword>
<organism evidence="2 3">
    <name type="scientific">Halobacterium hubeiense</name>
    <dbReference type="NCBI Taxonomy" id="1407499"/>
    <lineage>
        <taxon>Archaea</taxon>
        <taxon>Methanobacteriati</taxon>
        <taxon>Methanobacteriota</taxon>
        <taxon>Stenosarchaea group</taxon>
        <taxon>Halobacteria</taxon>
        <taxon>Halobacteriales</taxon>
        <taxon>Halobacteriaceae</taxon>
        <taxon>Halobacterium</taxon>
    </lineage>
</organism>
<reference evidence="3" key="1">
    <citation type="journal article" date="2016" name="Environ. Microbiol.">
        <title>The complete genome of a viable archaeum isolated from 123-million-year-old rock salt.</title>
        <authorList>
            <person name="Jaakkola S.T."/>
            <person name="Pfeiffer F."/>
            <person name="Ravantti J.J."/>
            <person name="Guo Q."/>
            <person name="Liu Y."/>
            <person name="Chen X."/>
            <person name="Ma H."/>
            <person name="Yang C."/>
            <person name="Oksanen H.M."/>
            <person name="Bamford D.H."/>
        </authorList>
    </citation>
    <scope>NUCLEOTIDE SEQUENCE</scope>
    <source>
        <strain evidence="3">JI20-1</strain>
    </source>
</reference>
<evidence type="ECO:0000313" key="2">
    <source>
        <dbReference type="EMBL" id="CQH44692.1"/>
    </source>
</evidence>
<evidence type="ECO:0000313" key="3">
    <source>
        <dbReference type="Proteomes" id="UP000066737"/>
    </source>
</evidence>
<dbReference type="GeneID" id="91108521"/>
<dbReference type="EMBL" id="LN831302">
    <property type="protein sequence ID" value="CQH44692.1"/>
    <property type="molecule type" value="Genomic_DNA"/>
</dbReference>
<sequence>MSILNSVGELVGSVIAVALLLALAVISFFVTIFIVDAGASLAGLSPGDDFVTLAAAVLTAGAIVGGASPLTAIAGAENA</sequence>
<protein>
    <submittedName>
        <fullName evidence="2">Uncharacterized protein</fullName>
    </submittedName>
</protein>
<evidence type="ECO:0000256" key="1">
    <source>
        <dbReference type="SAM" id="Phobius"/>
    </source>
</evidence>
<proteinExistence type="predicted"/>
<feature type="transmembrane region" description="Helical" evidence="1">
    <location>
        <begin position="50"/>
        <end position="76"/>
    </location>
</feature>